<feature type="compositionally biased region" description="Low complexity" evidence="1">
    <location>
        <begin position="425"/>
        <end position="437"/>
    </location>
</feature>
<dbReference type="EMBL" id="JACJVP010000019">
    <property type="protein sequence ID" value="MBB6671255.1"/>
    <property type="molecule type" value="Genomic_DNA"/>
</dbReference>
<dbReference type="Proteomes" id="UP000547209">
    <property type="component" value="Unassembled WGS sequence"/>
</dbReference>
<dbReference type="PANTHER" id="PTHR37804:SF1">
    <property type="entry name" value="CDAA REGULATORY PROTEIN CDAR"/>
    <property type="match status" value="1"/>
</dbReference>
<evidence type="ECO:0000256" key="1">
    <source>
        <dbReference type="SAM" id="MobiDB-lite"/>
    </source>
</evidence>
<gene>
    <name evidence="2" type="ORF">H7C19_11255</name>
</gene>
<dbReference type="InterPro" id="IPR053154">
    <property type="entry name" value="c-di-AMP_regulator"/>
</dbReference>
<dbReference type="InterPro" id="IPR012505">
    <property type="entry name" value="YbbR"/>
</dbReference>
<feature type="compositionally biased region" description="Pro residues" evidence="1">
    <location>
        <begin position="413"/>
        <end position="423"/>
    </location>
</feature>
<accession>A0A7X0RPK5</accession>
<evidence type="ECO:0000313" key="3">
    <source>
        <dbReference type="Proteomes" id="UP000547209"/>
    </source>
</evidence>
<dbReference type="AlphaFoldDB" id="A0A7X0RPK5"/>
<sequence length="456" mass="48098">MDKWLSHPTAIKIVSLALGILLWAVVHFDPESRTPSSVASLLENRTINDVKVVAVGLDERNYVLREITPQKVRITVRGTRNDLVAARTSDYTVQVDLGSLTAGTHTLPLRSDLPRGIQSLAVSPSTVTVTIEELQTKEFEVQVIPEGAPKAGYKAGTPVLRPTNRVHVTLPASEMERVDHVGASIKIEGADATLKDKTVKLVAYDAKGRPIEGAVIDPAVLELEVPITNPFKTVPVRFKLTGSLPPGLSISAFQPETDKVTIYGPQNELDKIDFVEADVRLNELTKSGKVAIPLGGLKNITEISPKELAINVEIVLSSTRSLQGLPVTIKGLGDGLVAKITEPATGKVDITMQGAPAMLDKLQPGDVTVEADLSGRGPGTYTVPLRVSLPRFINQTGGHVTITVEIAPDVPATTPPGESPTPDLPAGGSPDGTPAPGDGAGTGGADSTNDQTKTEG</sequence>
<reference evidence="2 3" key="1">
    <citation type="submission" date="2020-08" db="EMBL/GenBank/DDBJ databases">
        <title>Cohnella phylogeny.</title>
        <authorList>
            <person name="Dunlap C."/>
        </authorList>
    </citation>
    <scope>NUCLEOTIDE SEQUENCE [LARGE SCALE GENOMIC DNA]</scope>
    <source>
        <strain evidence="2 3">DSM 28246</strain>
    </source>
</reference>
<evidence type="ECO:0000313" key="2">
    <source>
        <dbReference type="EMBL" id="MBB6671255.1"/>
    </source>
</evidence>
<dbReference type="RefSeq" id="WP_185142741.1">
    <property type="nucleotide sequence ID" value="NZ_JACJVP010000019.1"/>
</dbReference>
<proteinExistence type="predicted"/>
<keyword evidence="3" id="KW-1185">Reference proteome</keyword>
<comment type="caution">
    <text evidence="2">The sequence shown here is derived from an EMBL/GenBank/DDBJ whole genome shotgun (WGS) entry which is preliminary data.</text>
</comment>
<feature type="region of interest" description="Disordered" evidence="1">
    <location>
        <begin position="409"/>
        <end position="456"/>
    </location>
</feature>
<dbReference type="CDD" id="cd20206">
    <property type="entry name" value="YbbR"/>
    <property type="match status" value="1"/>
</dbReference>
<protein>
    <recommendedName>
        <fullName evidence="4">YbbR-like domain-containing protein</fullName>
    </recommendedName>
</protein>
<dbReference type="Pfam" id="PF07949">
    <property type="entry name" value="YbbR"/>
    <property type="match status" value="2"/>
</dbReference>
<dbReference type="Gene3D" id="2.170.120.30">
    <property type="match status" value="2"/>
</dbReference>
<evidence type="ECO:0008006" key="4">
    <source>
        <dbReference type="Google" id="ProtNLM"/>
    </source>
</evidence>
<dbReference type="PANTHER" id="PTHR37804">
    <property type="entry name" value="CDAA REGULATORY PROTEIN CDAR"/>
    <property type="match status" value="1"/>
</dbReference>
<name>A0A7X0RPK5_9BACL</name>
<dbReference type="Gene3D" id="2.170.120.40">
    <property type="entry name" value="YbbR-like domain"/>
    <property type="match status" value="2"/>
</dbReference>
<organism evidence="2 3">
    <name type="scientific">Cohnella nanjingensis</name>
    <dbReference type="NCBI Taxonomy" id="1387779"/>
    <lineage>
        <taxon>Bacteria</taxon>
        <taxon>Bacillati</taxon>
        <taxon>Bacillota</taxon>
        <taxon>Bacilli</taxon>
        <taxon>Bacillales</taxon>
        <taxon>Paenibacillaceae</taxon>
        <taxon>Cohnella</taxon>
    </lineage>
</organism>